<name>A0A9D2AP75_9FIRM</name>
<protein>
    <recommendedName>
        <fullName evidence="1">Stage 0 sporulation protein A homolog</fullName>
    </recommendedName>
</protein>
<dbReference type="PROSITE" id="PS50110">
    <property type="entry name" value="RESPONSE_REGULATORY"/>
    <property type="match status" value="1"/>
</dbReference>
<dbReference type="InterPro" id="IPR046947">
    <property type="entry name" value="LytR-like"/>
</dbReference>
<comment type="function">
    <text evidence="2">May play the central regulatory role in sporulation. It may be an element of the effector pathway responsible for the activation of sporulation genes in response to nutritional stress. Spo0A may act in concert with spo0H (a sigma factor) to control the expression of some genes that are critical to the sporulation process.</text>
</comment>
<organism evidence="6 7">
    <name type="scientific">Candidatus Blautia pullistercoris</name>
    <dbReference type="NCBI Taxonomy" id="2838499"/>
    <lineage>
        <taxon>Bacteria</taxon>
        <taxon>Bacillati</taxon>
        <taxon>Bacillota</taxon>
        <taxon>Clostridia</taxon>
        <taxon>Lachnospirales</taxon>
        <taxon>Lachnospiraceae</taxon>
        <taxon>Blautia</taxon>
    </lineage>
</organism>
<gene>
    <name evidence="6" type="ORF">H9738_12615</name>
</gene>
<dbReference type="Gene3D" id="3.40.50.2300">
    <property type="match status" value="1"/>
</dbReference>
<dbReference type="Pfam" id="PF04397">
    <property type="entry name" value="LytTR"/>
    <property type="match status" value="1"/>
</dbReference>
<dbReference type="InterPro" id="IPR011006">
    <property type="entry name" value="CheY-like_superfamily"/>
</dbReference>
<dbReference type="GO" id="GO:0003677">
    <property type="term" value="F:DNA binding"/>
    <property type="evidence" value="ECO:0007669"/>
    <property type="project" value="UniProtKB-KW"/>
</dbReference>
<proteinExistence type="predicted"/>
<evidence type="ECO:0000259" key="4">
    <source>
        <dbReference type="PROSITE" id="PS50110"/>
    </source>
</evidence>
<dbReference type="PANTHER" id="PTHR37299">
    <property type="entry name" value="TRANSCRIPTIONAL REGULATOR-RELATED"/>
    <property type="match status" value="1"/>
</dbReference>
<dbReference type="Proteomes" id="UP000824230">
    <property type="component" value="Unassembled WGS sequence"/>
</dbReference>
<dbReference type="InterPro" id="IPR001789">
    <property type="entry name" value="Sig_transdc_resp-reg_receiver"/>
</dbReference>
<accession>A0A9D2AP75</accession>
<dbReference type="InterPro" id="IPR007492">
    <property type="entry name" value="LytTR_DNA-bd_dom"/>
</dbReference>
<dbReference type="Pfam" id="PF00072">
    <property type="entry name" value="Response_reg"/>
    <property type="match status" value="1"/>
</dbReference>
<evidence type="ECO:0000313" key="6">
    <source>
        <dbReference type="EMBL" id="HIX38690.1"/>
    </source>
</evidence>
<feature type="domain" description="Response regulatory" evidence="4">
    <location>
        <begin position="3"/>
        <end position="121"/>
    </location>
</feature>
<feature type="modified residue" description="4-aspartylphosphate" evidence="3">
    <location>
        <position position="58"/>
    </location>
</feature>
<evidence type="ECO:0000256" key="2">
    <source>
        <dbReference type="ARBA" id="ARBA00024867"/>
    </source>
</evidence>
<sequence length="234" mass="27126">MMEICICDDEKELRKSLSKIIKTELQLQGIPCRIREFDSGSALLEGLEEEDGDILFLDIKMKGLNGIDTATQLRKISPHIVIIFITAYPDFVFQGYEVRAFRYILKPYREDKIREILGLAVEESRRMEEQFYYIKQKGQLLRLPLKEILYFKSDRKKVTAVTVKGQEVFYARLSDIEAELPTGFIRIHNRYLVNLSHVSRIGNTFCLCGEEQLPVSRACRQELAAAFARKLLHS</sequence>
<keyword evidence="3" id="KW-0597">Phosphoprotein</keyword>
<evidence type="ECO:0000256" key="1">
    <source>
        <dbReference type="ARBA" id="ARBA00018672"/>
    </source>
</evidence>
<evidence type="ECO:0000256" key="3">
    <source>
        <dbReference type="PROSITE-ProRule" id="PRU00169"/>
    </source>
</evidence>
<dbReference type="SMART" id="SM00850">
    <property type="entry name" value="LytTR"/>
    <property type="match status" value="1"/>
</dbReference>
<evidence type="ECO:0000313" key="7">
    <source>
        <dbReference type="Proteomes" id="UP000824230"/>
    </source>
</evidence>
<dbReference type="Gene3D" id="2.40.50.1020">
    <property type="entry name" value="LytTr DNA-binding domain"/>
    <property type="match status" value="1"/>
</dbReference>
<evidence type="ECO:0000259" key="5">
    <source>
        <dbReference type="PROSITE" id="PS50930"/>
    </source>
</evidence>
<reference evidence="6" key="2">
    <citation type="submission" date="2021-04" db="EMBL/GenBank/DDBJ databases">
        <authorList>
            <person name="Gilroy R."/>
        </authorList>
    </citation>
    <scope>NUCLEOTIDE SEQUENCE</scope>
    <source>
        <strain evidence="6">ChiHjej12B11-1927</strain>
    </source>
</reference>
<dbReference type="AlphaFoldDB" id="A0A9D2AP75"/>
<feature type="domain" description="HTH LytTR-type" evidence="5">
    <location>
        <begin position="132"/>
        <end position="229"/>
    </location>
</feature>
<dbReference type="PANTHER" id="PTHR37299:SF1">
    <property type="entry name" value="STAGE 0 SPORULATION PROTEIN A HOMOLOG"/>
    <property type="match status" value="1"/>
</dbReference>
<comment type="caution">
    <text evidence="6">The sequence shown here is derived from an EMBL/GenBank/DDBJ whole genome shotgun (WGS) entry which is preliminary data.</text>
</comment>
<reference evidence="6" key="1">
    <citation type="journal article" date="2021" name="PeerJ">
        <title>Extensive microbial diversity within the chicken gut microbiome revealed by metagenomics and culture.</title>
        <authorList>
            <person name="Gilroy R."/>
            <person name="Ravi A."/>
            <person name="Getino M."/>
            <person name="Pursley I."/>
            <person name="Horton D.L."/>
            <person name="Alikhan N.F."/>
            <person name="Baker D."/>
            <person name="Gharbi K."/>
            <person name="Hall N."/>
            <person name="Watson M."/>
            <person name="Adriaenssens E.M."/>
            <person name="Foster-Nyarko E."/>
            <person name="Jarju S."/>
            <person name="Secka A."/>
            <person name="Antonio M."/>
            <person name="Oren A."/>
            <person name="Chaudhuri R.R."/>
            <person name="La Ragione R."/>
            <person name="Hildebrand F."/>
            <person name="Pallen M.J."/>
        </authorList>
    </citation>
    <scope>NUCLEOTIDE SEQUENCE</scope>
    <source>
        <strain evidence="6">ChiHjej12B11-1927</strain>
    </source>
</reference>
<dbReference type="EMBL" id="DXFG01000285">
    <property type="protein sequence ID" value="HIX38690.1"/>
    <property type="molecule type" value="Genomic_DNA"/>
</dbReference>
<dbReference type="SMART" id="SM00448">
    <property type="entry name" value="REC"/>
    <property type="match status" value="1"/>
</dbReference>
<dbReference type="GO" id="GO:0000156">
    <property type="term" value="F:phosphorelay response regulator activity"/>
    <property type="evidence" value="ECO:0007669"/>
    <property type="project" value="InterPro"/>
</dbReference>
<keyword evidence="6" id="KW-0238">DNA-binding</keyword>
<dbReference type="SUPFAM" id="SSF52172">
    <property type="entry name" value="CheY-like"/>
    <property type="match status" value="1"/>
</dbReference>
<dbReference type="PROSITE" id="PS50930">
    <property type="entry name" value="HTH_LYTTR"/>
    <property type="match status" value="1"/>
</dbReference>